<reference evidence="1 2" key="1">
    <citation type="journal article" date="2015" name="Nature">
        <title>rRNA introns, odd ribosomes, and small enigmatic genomes across a large radiation of phyla.</title>
        <authorList>
            <person name="Brown C.T."/>
            <person name="Hug L.A."/>
            <person name="Thomas B.C."/>
            <person name="Sharon I."/>
            <person name="Castelle C.J."/>
            <person name="Singh A."/>
            <person name="Wilkins M.J."/>
            <person name="Williams K.H."/>
            <person name="Banfield J.F."/>
        </authorList>
    </citation>
    <scope>NUCLEOTIDE SEQUENCE [LARGE SCALE GENOMIC DNA]</scope>
</reference>
<evidence type="ECO:0000313" key="1">
    <source>
        <dbReference type="EMBL" id="KKS12510.1"/>
    </source>
</evidence>
<gene>
    <name evidence="1" type="ORF">UU67_C0052G0001</name>
</gene>
<dbReference type="AlphaFoldDB" id="A0A0G0WI01"/>
<organism evidence="1 2">
    <name type="scientific">Candidatus Daviesbacteria bacterium GW2011_GWB1_41_5</name>
    <dbReference type="NCBI Taxonomy" id="1618429"/>
    <lineage>
        <taxon>Bacteria</taxon>
        <taxon>Candidatus Daviesiibacteriota</taxon>
    </lineage>
</organism>
<dbReference type="Proteomes" id="UP000034753">
    <property type="component" value="Unassembled WGS sequence"/>
</dbReference>
<comment type="caution">
    <text evidence="1">The sequence shown here is derived from an EMBL/GenBank/DDBJ whole genome shotgun (WGS) entry which is preliminary data.</text>
</comment>
<dbReference type="EMBL" id="LCBN01000052">
    <property type="protein sequence ID" value="KKS12510.1"/>
    <property type="molecule type" value="Genomic_DNA"/>
</dbReference>
<protein>
    <submittedName>
        <fullName evidence="1">Uncharacterized protein</fullName>
    </submittedName>
</protein>
<feature type="non-terminal residue" evidence="1">
    <location>
        <position position="1"/>
    </location>
</feature>
<accession>A0A0G0WI01</accession>
<sequence length="27" mass="3057">ANGKKTVARFTVDEMYKKTAQLLSDLK</sequence>
<name>A0A0G0WI01_9BACT</name>
<proteinExistence type="predicted"/>
<evidence type="ECO:0000313" key="2">
    <source>
        <dbReference type="Proteomes" id="UP000034753"/>
    </source>
</evidence>